<keyword evidence="3 4" id="KW-0808">Transferase</keyword>
<comment type="cofactor">
    <cofactor evidence="1 4">
        <name>pyridoxal 5'-phosphate</name>
        <dbReference type="ChEBI" id="CHEBI:597326"/>
    </cofactor>
</comment>
<evidence type="ECO:0000256" key="3">
    <source>
        <dbReference type="ARBA" id="ARBA00022679"/>
    </source>
</evidence>
<comment type="caution">
    <text evidence="6">The sequence shown here is derived from an EMBL/GenBank/DDBJ whole genome shotgun (WGS) entry which is preliminary data.</text>
</comment>
<dbReference type="PANTHER" id="PTHR42832:SF3">
    <property type="entry name" value="L-GLUTAMINE--4-(METHYLSULFANYL)-2-OXOBUTANOATE AMINOTRANSFERASE"/>
    <property type="match status" value="1"/>
</dbReference>
<feature type="domain" description="Aminotransferase class I/classII large" evidence="5">
    <location>
        <begin position="26"/>
        <end position="395"/>
    </location>
</feature>
<dbReference type="InterPro" id="IPR050881">
    <property type="entry name" value="LL-DAP_aminotransferase"/>
</dbReference>
<dbReference type="EMBL" id="JADBED010000001">
    <property type="protein sequence ID" value="MBE1524475.1"/>
    <property type="molecule type" value="Genomic_DNA"/>
</dbReference>
<evidence type="ECO:0000256" key="4">
    <source>
        <dbReference type="RuleBase" id="RU000481"/>
    </source>
</evidence>
<accession>A0ABR9JFA1</accession>
<dbReference type="CDD" id="cd00609">
    <property type="entry name" value="AAT_like"/>
    <property type="match status" value="1"/>
</dbReference>
<name>A0ABR9JFA1_9MICC</name>
<dbReference type="PANTHER" id="PTHR42832">
    <property type="entry name" value="AMINO ACID AMINOTRANSFERASE"/>
    <property type="match status" value="1"/>
</dbReference>
<dbReference type="EC" id="2.6.1.-" evidence="4"/>
<evidence type="ECO:0000259" key="5">
    <source>
        <dbReference type="Pfam" id="PF00155"/>
    </source>
</evidence>
<evidence type="ECO:0000313" key="6">
    <source>
        <dbReference type="EMBL" id="MBE1524475.1"/>
    </source>
</evidence>
<dbReference type="InterPro" id="IPR015422">
    <property type="entry name" value="PyrdxlP-dep_Trfase_small"/>
</dbReference>
<dbReference type="InterPro" id="IPR015424">
    <property type="entry name" value="PyrdxlP-dep_Trfase"/>
</dbReference>
<evidence type="ECO:0000256" key="1">
    <source>
        <dbReference type="ARBA" id="ARBA00001933"/>
    </source>
</evidence>
<keyword evidence="7" id="KW-1185">Reference proteome</keyword>
<dbReference type="RefSeq" id="WP_192595485.1">
    <property type="nucleotide sequence ID" value="NZ_BAAALJ010000002.1"/>
</dbReference>
<dbReference type="Pfam" id="PF00155">
    <property type="entry name" value="Aminotran_1_2"/>
    <property type="match status" value="1"/>
</dbReference>
<evidence type="ECO:0000313" key="7">
    <source>
        <dbReference type="Proteomes" id="UP000643525"/>
    </source>
</evidence>
<dbReference type="NCBIfam" id="TIGR03539">
    <property type="entry name" value="DapC_actino"/>
    <property type="match status" value="1"/>
</dbReference>
<dbReference type="Proteomes" id="UP000643525">
    <property type="component" value="Unassembled WGS sequence"/>
</dbReference>
<gene>
    <name evidence="6" type="ORF">H4W27_001593</name>
</gene>
<dbReference type="InterPro" id="IPR015421">
    <property type="entry name" value="PyrdxlP-dep_Trfase_major"/>
</dbReference>
<evidence type="ECO:0000256" key="2">
    <source>
        <dbReference type="ARBA" id="ARBA00022576"/>
    </source>
</evidence>
<sequence>MLTLPEYPWDAMAPYVEQAQTHPDGVVNLSIGTPVDPTPEVIQQALAAAADAPGYPTTHGTAALRESIAGWFARRRGVAGLDPINILPTVGSKELVAWLPTLLGLGARAGAGAGDVVLRPLVAYPTYDIGAQIAGATPIATDDPFSLDEETLQRVRLIWINSPSNPTGAVAGVEWMRSVVQLGRRIGAVVASDECYAELPWEVADDDVPSLLDPRVCGTDPATGASDHRGLLAVYSVSKQSNLAGYRAAFAAGCPELIAGLVNTRKHAGMIVPAPIQAALTAALDDDAHVSAQREVYRRRRALMVPALQAAGLQIEDSQAGLYLWCRRAPAAVQSDAQPDARPATAEDTWSLVQQMAERGIVVGPGVFYGERGNGYIRVALTATDERISAAAQRLRG</sequence>
<keyword evidence="2 4" id="KW-0032">Aminotransferase</keyword>
<dbReference type="Gene3D" id="3.40.640.10">
    <property type="entry name" value="Type I PLP-dependent aspartate aminotransferase-like (Major domain)"/>
    <property type="match status" value="1"/>
</dbReference>
<dbReference type="InterPro" id="IPR004839">
    <property type="entry name" value="Aminotransferase_I/II_large"/>
</dbReference>
<dbReference type="Gene3D" id="3.90.1150.10">
    <property type="entry name" value="Aspartate Aminotransferase, domain 1"/>
    <property type="match status" value="1"/>
</dbReference>
<dbReference type="InterPro" id="IPR019880">
    <property type="entry name" value="OxyQ"/>
</dbReference>
<reference evidence="6 7" key="1">
    <citation type="submission" date="2020-10" db="EMBL/GenBank/DDBJ databases">
        <title>Sequencing the genomes of 1000 actinobacteria strains.</title>
        <authorList>
            <person name="Klenk H.-P."/>
        </authorList>
    </citation>
    <scope>NUCLEOTIDE SEQUENCE [LARGE SCALE GENOMIC DNA]</scope>
    <source>
        <strain evidence="6 7">DSM 15666</strain>
    </source>
</reference>
<organism evidence="6 7">
    <name type="scientific">Nesterenkonia lutea</name>
    <dbReference type="NCBI Taxonomy" id="272919"/>
    <lineage>
        <taxon>Bacteria</taxon>
        <taxon>Bacillati</taxon>
        <taxon>Actinomycetota</taxon>
        <taxon>Actinomycetes</taxon>
        <taxon>Micrococcales</taxon>
        <taxon>Micrococcaceae</taxon>
        <taxon>Nesterenkonia</taxon>
    </lineage>
</organism>
<comment type="similarity">
    <text evidence="4">Belongs to the class-I pyridoxal-phosphate-dependent aminotransferase family.</text>
</comment>
<dbReference type="PROSITE" id="PS00105">
    <property type="entry name" value="AA_TRANSFER_CLASS_1"/>
    <property type="match status" value="1"/>
</dbReference>
<dbReference type="InterPro" id="IPR004838">
    <property type="entry name" value="NHTrfase_class1_PyrdxlP-BS"/>
</dbReference>
<proteinExistence type="inferred from homology"/>
<dbReference type="SUPFAM" id="SSF53383">
    <property type="entry name" value="PLP-dependent transferases"/>
    <property type="match status" value="1"/>
</dbReference>
<protein>
    <recommendedName>
        <fullName evidence="4">Aminotransferase</fullName>
        <ecNumber evidence="4">2.6.1.-</ecNumber>
    </recommendedName>
</protein>